<dbReference type="OrthoDB" id="533508at2759"/>
<sequence length="72" mass="8203">MGASQGKVKEHALSMGRLREDMKLYKLVDMHGGGELLPWFRYARSSGDYSLIDGYMETKVRESMYNQGKGKL</sequence>
<accession>A0A0B1RW67</accession>
<proteinExistence type="predicted"/>
<dbReference type="EMBL" id="KN611273">
    <property type="protein sequence ID" value="KHJ76924.1"/>
    <property type="molecule type" value="Genomic_DNA"/>
</dbReference>
<keyword evidence="2" id="KW-1185">Reference proteome</keyword>
<dbReference type="Proteomes" id="UP000053660">
    <property type="component" value="Unassembled WGS sequence"/>
</dbReference>
<dbReference type="AlphaFoldDB" id="A0A0B1RW67"/>
<evidence type="ECO:0000313" key="1">
    <source>
        <dbReference type="EMBL" id="KHJ76924.1"/>
    </source>
</evidence>
<reference evidence="1 2" key="1">
    <citation type="submission" date="2014-03" db="EMBL/GenBank/DDBJ databases">
        <title>Draft genome of the hookworm Oesophagostomum dentatum.</title>
        <authorList>
            <person name="Mitreva M."/>
        </authorList>
    </citation>
    <scope>NUCLEOTIDE SEQUENCE [LARGE SCALE GENOMIC DNA]</scope>
    <source>
        <strain evidence="1 2">OD-Hann</strain>
    </source>
</reference>
<name>A0A0B1RW67_OESDE</name>
<evidence type="ECO:0000313" key="2">
    <source>
        <dbReference type="Proteomes" id="UP000053660"/>
    </source>
</evidence>
<gene>
    <name evidence="1" type="ORF">OESDEN_23456</name>
</gene>
<protein>
    <submittedName>
        <fullName evidence="1">Uncharacterized protein</fullName>
    </submittedName>
</protein>
<organism evidence="1 2">
    <name type="scientific">Oesophagostomum dentatum</name>
    <name type="common">Nodular worm</name>
    <dbReference type="NCBI Taxonomy" id="61180"/>
    <lineage>
        <taxon>Eukaryota</taxon>
        <taxon>Metazoa</taxon>
        <taxon>Ecdysozoa</taxon>
        <taxon>Nematoda</taxon>
        <taxon>Chromadorea</taxon>
        <taxon>Rhabditida</taxon>
        <taxon>Rhabditina</taxon>
        <taxon>Rhabditomorpha</taxon>
        <taxon>Strongyloidea</taxon>
        <taxon>Strongylidae</taxon>
        <taxon>Oesophagostomum</taxon>
    </lineage>
</organism>
<feature type="non-terminal residue" evidence="1">
    <location>
        <position position="72"/>
    </location>
</feature>